<proteinExistence type="predicted"/>
<dbReference type="InterPro" id="IPR028964">
    <property type="entry name" value="Imm8"/>
</dbReference>
<evidence type="ECO:0000313" key="2">
    <source>
        <dbReference type="Proteomes" id="UP000182715"/>
    </source>
</evidence>
<accession>A0A0H5DMK4</accession>
<name>A0A0H5DMK4_NEIMI</name>
<evidence type="ECO:0000313" key="1">
    <source>
        <dbReference type="EMBL" id="CRL92367.1"/>
    </source>
</evidence>
<dbReference type="Pfam" id="PF15586">
    <property type="entry name" value="Imm8"/>
    <property type="match status" value="1"/>
</dbReference>
<reference evidence="1 2" key="1">
    <citation type="submission" date="2014-11" db="EMBL/GenBank/DDBJ databases">
        <authorList>
            <person name="Diene M.Seydina."/>
        </authorList>
    </citation>
    <scope>NUCLEOTIDE SEQUENCE [LARGE SCALE GENOMIC DNA]</scope>
    <source>
        <strain evidence="1 2">Neisseria meningitidis CHUV</strain>
    </source>
</reference>
<dbReference type="Proteomes" id="UP000182715">
    <property type="component" value="Unassembled WGS sequence"/>
</dbReference>
<dbReference type="EMBL" id="CVTF01000055">
    <property type="protein sequence ID" value="CRL92367.1"/>
    <property type="molecule type" value="Genomic_DNA"/>
</dbReference>
<organism evidence="1 2">
    <name type="scientific">Neisseria meningitidis serogroup B</name>
    <dbReference type="NCBI Taxonomy" id="491"/>
    <lineage>
        <taxon>Bacteria</taxon>
        <taxon>Pseudomonadati</taxon>
        <taxon>Pseudomonadota</taxon>
        <taxon>Betaproteobacteria</taxon>
        <taxon>Neisseriales</taxon>
        <taxon>Neisseriaceae</taxon>
        <taxon>Neisseria</taxon>
    </lineage>
</organism>
<dbReference type="AlphaFoldDB" id="A0A0H5DMK4"/>
<protein>
    <submittedName>
        <fullName evidence="1">Uncharacterized protein</fullName>
    </submittedName>
</protein>
<sequence length="119" mass="14143">MRLKLKNYDCSDFDLEDFPQDKLENFCILLTLSIGFDESNGADYFYVYIYSTEWLLSNIHRPMSLKNSIVTNRFNIEHILKLINDILEICNSTSEDKSISNLAKYFDWEFDDYNLNIQD</sequence>